<protein>
    <submittedName>
        <fullName evidence="3">Phosphatidylglycerophosphatase A</fullName>
        <ecNumber evidence="3">3.1.3.27</ecNumber>
    </submittedName>
</protein>
<dbReference type="InterPro" id="IPR026037">
    <property type="entry name" value="PgpA"/>
</dbReference>
<organism evidence="3">
    <name type="scientific">hydrothermal vent metagenome</name>
    <dbReference type="NCBI Taxonomy" id="652676"/>
    <lineage>
        <taxon>unclassified sequences</taxon>
        <taxon>metagenomes</taxon>
        <taxon>ecological metagenomes</taxon>
    </lineage>
</organism>
<dbReference type="InterPro" id="IPR036681">
    <property type="entry name" value="PgpA-like_sf"/>
</dbReference>
<dbReference type="CDD" id="cd06971">
    <property type="entry name" value="PgpA"/>
    <property type="match status" value="1"/>
</dbReference>
<name>A0A3B0WCR0_9ZZZZ</name>
<feature type="domain" description="YutG/PgpA" evidence="2">
    <location>
        <begin position="19"/>
        <end position="157"/>
    </location>
</feature>
<proteinExistence type="predicted"/>
<dbReference type="PIRSF" id="PIRSF006162">
    <property type="entry name" value="PgpA"/>
    <property type="match status" value="1"/>
</dbReference>
<accession>A0A3B0WCR0</accession>
<evidence type="ECO:0000313" key="3">
    <source>
        <dbReference type="EMBL" id="VAW53778.1"/>
    </source>
</evidence>
<keyword evidence="1" id="KW-0472">Membrane</keyword>
<dbReference type="AlphaFoldDB" id="A0A3B0WCR0"/>
<dbReference type="PANTHER" id="PTHR36305">
    <property type="entry name" value="PHOSPHATIDYLGLYCEROPHOSPHATASE A"/>
    <property type="match status" value="1"/>
</dbReference>
<feature type="transmembrane region" description="Helical" evidence="1">
    <location>
        <begin position="87"/>
        <end position="115"/>
    </location>
</feature>
<feature type="transmembrane region" description="Helical" evidence="1">
    <location>
        <begin position="135"/>
        <end position="157"/>
    </location>
</feature>
<keyword evidence="1" id="KW-1133">Transmembrane helix</keyword>
<sequence>MSEKNRKIHLHELKDPIVFIAMGLGSGLSPKAPGTAGTLLTVPLVYFLQQQTFFVYALVTAFVLITGSWICGYAANKLQVHDHSGIVYDEVAGFLITMILMPVGWYWMLAGFILFRFFDAVKPWPISWFDKNIHGGFGIMLDDVIAGVFSLSCLYLAEQFIR</sequence>
<dbReference type="GO" id="GO:0006629">
    <property type="term" value="P:lipid metabolic process"/>
    <property type="evidence" value="ECO:0007669"/>
    <property type="project" value="InterPro"/>
</dbReference>
<dbReference type="SUPFAM" id="SSF101307">
    <property type="entry name" value="YutG-like"/>
    <property type="match status" value="1"/>
</dbReference>
<feature type="transmembrane region" description="Helical" evidence="1">
    <location>
        <begin position="53"/>
        <end position="75"/>
    </location>
</feature>
<keyword evidence="3" id="KW-0378">Hydrolase</keyword>
<keyword evidence="1" id="KW-0812">Transmembrane</keyword>
<dbReference type="EC" id="3.1.3.27" evidence="3"/>
<evidence type="ECO:0000256" key="1">
    <source>
        <dbReference type="SAM" id="Phobius"/>
    </source>
</evidence>
<dbReference type="GO" id="GO:0008962">
    <property type="term" value="F:phosphatidylglycerophosphatase activity"/>
    <property type="evidence" value="ECO:0007669"/>
    <property type="project" value="UniProtKB-EC"/>
</dbReference>
<dbReference type="PANTHER" id="PTHR36305:SF1">
    <property type="entry name" value="PHOSPHATIDYLGLYCEROPHOSPHATASE A"/>
    <property type="match status" value="1"/>
</dbReference>
<evidence type="ECO:0000259" key="2">
    <source>
        <dbReference type="Pfam" id="PF04608"/>
    </source>
</evidence>
<dbReference type="Pfam" id="PF04608">
    <property type="entry name" value="PgpA"/>
    <property type="match status" value="1"/>
</dbReference>
<reference evidence="3" key="1">
    <citation type="submission" date="2018-06" db="EMBL/GenBank/DDBJ databases">
        <authorList>
            <person name="Zhirakovskaya E."/>
        </authorList>
    </citation>
    <scope>NUCLEOTIDE SEQUENCE</scope>
</reference>
<dbReference type="EMBL" id="UOFD01000065">
    <property type="protein sequence ID" value="VAW53778.1"/>
    <property type="molecule type" value="Genomic_DNA"/>
</dbReference>
<gene>
    <name evidence="3" type="ORF">MNBD_GAMMA06-690</name>
</gene>
<dbReference type="InterPro" id="IPR007686">
    <property type="entry name" value="YutG/PgpA"/>
</dbReference>